<organism evidence="1 2">
    <name type="scientific">Kibdelosporangium lantanae</name>
    <dbReference type="NCBI Taxonomy" id="1497396"/>
    <lineage>
        <taxon>Bacteria</taxon>
        <taxon>Bacillati</taxon>
        <taxon>Actinomycetota</taxon>
        <taxon>Actinomycetes</taxon>
        <taxon>Pseudonocardiales</taxon>
        <taxon>Pseudonocardiaceae</taxon>
        <taxon>Kibdelosporangium</taxon>
    </lineage>
</organism>
<protein>
    <submittedName>
        <fullName evidence="1">Uncharacterized protein</fullName>
    </submittedName>
</protein>
<accession>A0ABW3M6V3</accession>
<reference evidence="2" key="1">
    <citation type="journal article" date="2019" name="Int. J. Syst. Evol. Microbiol.">
        <title>The Global Catalogue of Microorganisms (GCM) 10K type strain sequencing project: providing services to taxonomists for standard genome sequencing and annotation.</title>
        <authorList>
            <consortium name="The Broad Institute Genomics Platform"/>
            <consortium name="The Broad Institute Genome Sequencing Center for Infectious Disease"/>
            <person name="Wu L."/>
            <person name="Ma J."/>
        </authorList>
    </citation>
    <scope>NUCLEOTIDE SEQUENCE [LARGE SCALE GENOMIC DNA]</scope>
    <source>
        <strain evidence="2">JCM 31486</strain>
    </source>
</reference>
<comment type="caution">
    <text evidence="1">The sequence shown here is derived from an EMBL/GenBank/DDBJ whole genome shotgun (WGS) entry which is preliminary data.</text>
</comment>
<sequence length="64" mass="7123">QGRTDLLAYALAEPALALAVNHGRDLMVPYVSSMRLAERLTFLRRFLPPTCVMRRAIARPAGVE</sequence>
<name>A0ABW3M6V3_9PSEU</name>
<feature type="non-terminal residue" evidence="1">
    <location>
        <position position="1"/>
    </location>
</feature>
<gene>
    <name evidence="1" type="ORF">ACFQ1S_09575</name>
</gene>
<keyword evidence="2" id="KW-1185">Reference proteome</keyword>
<dbReference type="Proteomes" id="UP001597045">
    <property type="component" value="Unassembled WGS sequence"/>
</dbReference>
<evidence type="ECO:0000313" key="1">
    <source>
        <dbReference type="EMBL" id="MFD1045791.1"/>
    </source>
</evidence>
<evidence type="ECO:0000313" key="2">
    <source>
        <dbReference type="Proteomes" id="UP001597045"/>
    </source>
</evidence>
<proteinExistence type="predicted"/>
<dbReference type="EMBL" id="JBHTIS010000413">
    <property type="protein sequence ID" value="MFD1045791.1"/>
    <property type="molecule type" value="Genomic_DNA"/>
</dbReference>